<dbReference type="CDD" id="cd23024">
    <property type="entry name" value="zf-HIT_ZNHIT2-3"/>
    <property type="match status" value="1"/>
</dbReference>
<dbReference type="SUPFAM" id="SSF144232">
    <property type="entry name" value="HIT/MYND zinc finger-like"/>
    <property type="match status" value="1"/>
</dbReference>
<name>A0A6J2KP45_BOMMA</name>
<gene>
    <name evidence="4" type="primary">LOC114252839</name>
</gene>
<dbReference type="Proteomes" id="UP000504629">
    <property type="component" value="Unplaced"/>
</dbReference>
<sequence length="371" mass="42613">MDETADTTKITENTFAKICGLCEEQKSKYCCPKCGVLYCSLGCYKSDKHLECSENFYRDWVNEELSSQNVDEESKRKMIEILKKMQNESNDNVDDLENDDHIDSDDYDEEDLHDRIKNLDINDADAIWSALTEDEKNEFEALISQGDVGSILPQWEPWWTKRTKSKLVTEVCDDELDKNVDTCPQLKNVQKLTSLTKIAPSTTVKFNIINILSSYAFIMRYFNGEIDPVEAIVHLLSICGNLESNANYDDPAIALEAVAQKCLQNELVQTDKLSTEVMKHDTYLILQGPNDDKKSFYCKAALSHLFEIFTEAKSALKHTKIAETKKKTEFSKKFPEQKIDHLPKLDVGKVKMSMKKIEYYLSFLESYSMEL</sequence>
<evidence type="ECO:0000313" key="3">
    <source>
        <dbReference type="Proteomes" id="UP000504629"/>
    </source>
</evidence>
<dbReference type="Pfam" id="PF04438">
    <property type="entry name" value="zf-HIT"/>
    <property type="match status" value="1"/>
</dbReference>
<dbReference type="GO" id="GO:0008270">
    <property type="term" value="F:zinc ion binding"/>
    <property type="evidence" value="ECO:0007669"/>
    <property type="project" value="UniProtKB-UniRule"/>
</dbReference>
<protein>
    <submittedName>
        <fullName evidence="4">Zinc finger HIT domain-containing protein 2</fullName>
    </submittedName>
</protein>
<dbReference type="PANTHER" id="PTHR15555">
    <property type="entry name" value="ZINC FINGER HIT DOMAIN CONTAINING PROTEIN 2 PROTEIN FON -RELATED"/>
    <property type="match status" value="1"/>
</dbReference>
<dbReference type="RefSeq" id="XP_028043308.1">
    <property type="nucleotide sequence ID" value="XM_028187507.1"/>
</dbReference>
<dbReference type="InterPro" id="IPR039646">
    <property type="entry name" value="ZNHIT2"/>
</dbReference>
<accession>A0A6J2KP45</accession>
<evidence type="ECO:0000259" key="2">
    <source>
        <dbReference type="PROSITE" id="PS51083"/>
    </source>
</evidence>
<dbReference type="PANTHER" id="PTHR15555:SF0">
    <property type="entry name" value="ZINC FINGER HIT DOMAIN-CONTAINING PROTEIN 2"/>
    <property type="match status" value="1"/>
</dbReference>
<dbReference type="PROSITE" id="PS51083">
    <property type="entry name" value="ZF_HIT"/>
    <property type="match status" value="1"/>
</dbReference>
<dbReference type="KEGG" id="bman:114252839"/>
<keyword evidence="1" id="KW-0863">Zinc-finger</keyword>
<organism evidence="3 4">
    <name type="scientific">Bombyx mandarina</name>
    <name type="common">Wild silk moth</name>
    <name type="synonym">Wild silkworm</name>
    <dbReference type="NCBI Taxonomy" id="7092"/>
    <lineage>
        <taxon>Eukaryota</taxon>
        <taxon>Metazoa</taxon>
        <taxon>Ecdysozoa</taxon>
        <taxon>Arthropoda</taxon>
        <taxon>Hexapoda</taxon>
        <taxon>Insecta</taxon>
        <taxon>Pterygota</taxon>
        <taxon>Neoptera</taxon>
        <taxon>Endopterygota</taxon>
        <taxon>Lepidoptera</taxon>
        <taxon>Glossata</taxon>
        <taxon>Ditrysia</taxon>
        <taxon>Bombycoidea</taxon>
        <taxon>Bombycidae</taxon>
        <taxon>Bombycinae</taxon>
        <taxon>Bombyx</taxon>
    </lineage>
</organism>
<keyword evidence="1" id="KW-0479">Metal-binding</keyword>
<feature type="domain" description="HIT-type" evidence="2">
    <location>
        <begin position="19"/>
        <end position="52"/>
    </location>
</feature>
<evidence type="ECO:0000313" key="4">
    <source>
        <dbReference type="RefSeq" id="XP_028043308.1"/>
    </source>
</evidence>
<reference evidence="4" key="1">
    <citation type="submission" date="2025-08" db="UniProtKB">
        <authorList>
            <consortium name="RefSeq"/>
        </authorList>
    </citation>
    <scope>IDENTIFICATION</scope>
    <source>
        <tissue evidence="4">Silk gland</tissue>
    </source>
</reference>
<dbReference type="GeneID" id="114252839"/>
<proteinExistence type="predicted"/>
<keyword evidence="1" id="KW-0862">Zinc</keyword>
<dbReference type="OrthoDB" id="10005492at2759"/>
<dbReference type="AlphaFoldDB" id="A0A6J2KP45"/>
<dbReference type="Gene3D" id="3.30.60.190">
    <property type="match status" value="1"/>
</dbReference>
<keyword evidence="3" id="KW-1185">Reference proteome</keyword>
<evidence type="ECO:0000256" key="1">
    <source>
        <dbReference type="PROSITE-ProRule" id="PRU00453"/>
    </source>
</evidence>
<dbReference type="InterPro" id="IPR007529">
    <property type="entry name" value="Znf_HIT"/>
</dbReference>